<evidence type="ECO:0000259" key="10">
    <source>
        <dbReference type="Pfam" id="PF22148"/>
    </source>
</evidence>
<dbReference type="GO" id="GO:0006508">
    <property type="term" value="P:proteolysis"/>
    <property type="evidence" value="ECO:0007669"/>
    <property type="project" value="UniProtKB-KW"/>
</dbReference>
<dbReference type="EMBL" id="FNGU01000012">
    <property type="protein sequence ID" value="SDM87876.1"/>
    <property type="molecule type" value="Genomic_DNA"/>
</dbReference>
<dbReference type="PROSITE" id="PS00137">
    <property type="entry name" value="SUBTILASE_HIS"/>
    <property type="match status" value="1"/>
</dbReference>
<dbReference type="PANTHER" id="PTHR43806">
    <property type="entry name" value="PEPTIDASE S8"/>
    <property type="match status" value="1"/>
</dbReference>
<evidence type="ECO:0000256" key="6">
    <source>
        <dbReference type="ARBA" id="ARBA00022825"/>
    </source>
</evidence>
<dbReference type="Gene3D" id="3.40.50.200">
    <property type="entry name" value="Peptidase S8/S53 domain"/>
    <property type="match status" value="1"/>
</dbReference>
<dbReference type="InterPro" id="IPR000209">
    <property type="entry name" value="Peptidase_S8/S53_dom"/>
</dbReference>
<feature type="active site" description="Charge relay system" evidence="7">
    <location>
        <position position="179"/>
    </location>
</feature>
<dbReference type="InterPro" id="IPR023827">
    <property type="entry name" value="Peptidase_S8_Asp-AS"/>
</dbReference>
<name>A0A1G9WUU0_9BACT</name>
<dbReference type="GO" id="GO:0004252">
    <property type="term" value="F:serine-type endopeptidase activity"/>
    <property type="evidence" value="ECO:0007669"/>
    <property type="project" value="UniProtKB-UniRule"/>
</dbReference>
<dbReference type="InterPro" id="IPR023828">
    <property type="entry name" value="Peptidase_S8_Ser-AS"/>
</dbReference>
<dbReference type="InterPro" id="IPR022398">
    <property type="entry name" value="Peptidase_S8_His-AS"/>
</dbReference>
<dbReference type="GO" id="GO:0005576">
    <property type="term" value="C:extracellular region"/>
    <property type="evidence" value="ECO:0007669"/>
    <property type="project" value="UniProtKB-SubCell"/>
</dbReference>
<dbReference type="SUPFAM" id="SSF52743">
    <property type="entry name" value="Subtilisin-like"/>
    <property type="match status" value="1"/>
</dbReference>
<dbReference type="CDD" id="cd07484">
    <property type="entry name" value="Peptidases_S8_Thermitase_like"/>
    <property type="match status" value="1"/>
</dbReference>
<protein>
    <submittedName>
        <fullName evidence="11">Subtilase family protein</fullName>
    </submittedName>
</protein>
<evidence type="ECO:0000256" key="1">
    <source>
        <dbReference type="ARBA" id="ARBA00004613"/>
    </source>
</evidence>
<dbReference type="Pfam" id="PF17957">
    <property type="entry name" value="Big_7"/>
    <property type="match status" value="2"/>
</dbReference>
<proteinExistence type="inferred from homology"/>
<feature type="active site" description="Charge relay system" evidence="7">
    <location>
        <position position="146"/>
    </location>
</feature>
<evidence type="ECO:0000313" key="11">
    <source>
        <dbReference type="EMBL" id="SDM87876.1"/>
    </source>
</evidence>
<dbReference type="PANTHER" id="PTHR43806:SF11">
    <property type="entry name" value="CEREVISIN-RELATED"/>
    <property type="match status" value="1"/>
</dbReference>
<dbReference type="PROSITE" id="PS51892">
    <property type="entry name" value="SUBTILASE"/>
    <property type="match status" value="1"/>
</dbReference>
<keyword evidence="4 7" id="KW-0645">Protease</keyword>
<accession>A0A1G9WUU0</accession>
<feature type="active site" description="Charge relay system" evidence="7">
    <location>
        <position position="333"/>
    </location>
</feature>
<evidence type="ECO:0000259" key="9">
    <source>
        <dbReference type="Pfam" id="PF00082"/>
    </source>
</evidence>
<evidence type="ECO:0000256" key="3">
    <source>
        <dbReference type="ARBA" id="ARBA00022525"/>
    </source>
</evidence>
<keyword evidence="5 7" id="KW-0378">Hydrolase</keyword>
<feature type="domain" description="Fervidolysin-like N-terminal prodomain" evidence="10">
    <location>
        <begin position="27"/>
        <end position="102"/>
    </location>
</feature>
<dbReference type="InterPro" id="IPR013783">
    <property type="entry name" value="Ig-like_fold"/>
</dbReference>
<evidence type="ECO:0000256" key="4">
    <source>
        <dbReference type="ARBA" id="ARBA00022670"/>
    </source>
</evidence>
<dbReference type="InterPro" id="IPR015500">
    <property type="entry name" value="Peptidase_S8_subtilisin-rel"/>
</dbReference>
<keyword evidence="3" id="KW-0964">Secreted</keyword>
<dbReference type="InterPro" id="IPR036852">
    <property type="entry name" value="Peptidase_S8/S53_dom_sf"/>
</dbReference>
<evidence type="ECO:0000313" key="12">
    <source>
        <dbReference type="Proteomes" id="UP000182146"/>
    </source>
</evidence>
<evidence type="ECO:0000256" key="7">
    <source>
        <dbReference type="PROSITE-ProRule" id="PRU01240"/>
    </source>
</evidence>
<gene>
    <name evidence="11" type="ORF">SAMN05660860_03312</name>
</gene>
<comment type="subcellular location">
    <subcellularLocation>
        <location evidence="1">Secreted</location>
    </subcellularLocation>
</comment>
<dbReference type="STRING" id="392333.SAMN05660860_03312"/>
<organism evidence="11 12">
    <name type="scientific">Geoalkalibacter ferrihydriticus</name>
    <dbReference type="NCBI Taxonomy" id="392333"/>
    <lineage>
        <taxon>Bacteria</taxon>
        <taxon>Pseudomonadati</taxon>
        <taxon>Thermodesulfobacteriota</taxon>
        <taxon>Desulfuromonadia</taxon>
        <taxon>Desulfuromonadales</taxon>
        <taxon>Geoalkalibacteraceae</taxon>
        <taxon>Geoalkalibacter</taxon>
    </lineage>
</organism>
<sequence>MKRLSWRTKIVAAFALCFGVMLVGGPIDAAQGKGFVSGELLVRQKAGASAASVRAALQAQGAGEIEEIPGIKVKRIRVPEHALEKVRTALARNPNFEFVEPNFIGQGTLVPNDTSYSSQWHLPRINAPNGWQLTTGSSDIPIAIVDSGVDPNHPDLGAKLLPGYNWLDFNTDTNDVQGHGTAVAGAAAAITNNSRGIAGVAWENTIMPLVVLNSSNSASYSNIASAIVYAVDRGVKVINVSIAGTSFSYTLQNAVDYAWNRGALVFCAAANNNTDDPFYPAALPNAIAVAATDQNDNKASYSNYGDWITIAAPGSSIYTTLRGGGYGARSGTSLASPIAAGLGALIWSLNPDLSHVEVLEILKAGADDLGAVGFDPMFGHGRINVLGSLSLAEKIVAETDVTPPVVALTSPADGSAVAGLVTLVAEVEDDQGVDRVEFFVNGNRLGQDTGTPYMFSWDADQVPAGWHRLNAQAVDTSGNVGVSQEIMVYVEQASDLVPPQVAISNPLPGAKLNKQEWVRAAASDNVGVVRMELYINGSLMTVNNSDTLAWRWMTHKERSSVFEVSVKAYDAAGNASEDTITVYK</sequence>
<feature type="domain" description="Peptidase S8/S53" evidence="9">
    <location>
        <begin position="139"/>
        <end position="381"/>
    </location>
</feature>
<dbReference type="InterPro" id="IPR050131">
    <property type="entry name" value="Peptidase_S8_subtilisin-like"/>
</dbReference>
<evidence type="ECO:0000256" key="2">
    <source>
        <dbReference type="ARBA" id="ARBA00011073"/>
    </source>
</evidence>
<dbReference type="Proteomes" id="UP000182146">
    <property type="component" value="Unassembled WGS sequence"/>
</dbReference>
<reference evidence="11 12" key="1">
    <citation type="submission" date="2016-10" db="EMBL/GenBank/DDBJ databases">
        <authorList>
            <person name="de Groot N.N."/>
        </authorList>
    </citation>
    <scope>NUCLEOTIDE SEQUENCE [LARGE SCALE GENOMIC DNA]</scope>
    <source>
        <strain evidence="11 12">DSM 17813</strain>
    </source>
</reference>
<dbReference type="PRINTS" id="PR00723">
    <property type="entry name" value="SUBTILISIN"/>
</dbReference>
<dbReference type="AlphaFoldDB" id="A0A1G9WUU0"/>
<dbReference type="PROSITE" id="PS00138">
    <property type="entry name" value="SUBTILASE_SER"/>
    <property type="match status" value="1"/>
</dbReference>
<keyword evidence="6 7" id="KW-0720">Serine protease</keyword>
<dbReference type="Pfam" id="PF00082">
    <property type="entry name" value="Peptidase_S8"/>
    <property type="match status" value="1"/>
</dbReference>
<evidence type="ECO:0000256" key="5">
    <source>
        <dbReference type="ARBA" id="ARBA00022801"/>
    </source>
</evidence>
<comment type="similarity">
    <text evidence="2 7 8">Belongs to the peptidase S8 family.</text>
</comment>
<dbReference type="Gene3D" id="2.60.40.10">
    <property type="entry name" value="Immunoglobulins"/>
    <property type="match status" value="2"/>
</dbReference>
<dbReference type="InterPro" id="IPR054399">
    <property type="entry name" value="Fervidolysin-like_N_prodom"/>
</dbReference>
<dbReference type="Pfam" id="PF22148">
    <property type="entry name" value="Fervidolysin_NPro-like"/>
    <property type="match status" value="1"/>
</dbReference>
<dbReference type="PROSITE" id="PS00136">
    <property type="entry name" value="SUBTILASE_ASP"/>
    <property type="match status" value="1"/>
</dbReference>
<dbReference type="RefSeq" id="WP_200889357.1">
    <property type="nucleotide sequence ID" value="NZ_FNGU01000012.1"/>
</dbReference>
<evidence type="ECO:0000256" key="8">
    <source>
        <dbReference type="RuleBase" id="RU003355"/>
    </source>
</evidence>
<dbReference type="InterPro" id="IPR034084">
    <property type="entry name" value="Thermitase-like_dom"/>
</dbReference>